<dbReference type="SFLD" id="SFLDS00019">
    <property type="entry name" value="Glutathione_Transferase_(cytos"/>
    <property type="match status" value="1"/>
</dbReference>
<dbReference type="KEGG" id="poz:I0K15_12545"/>
<dbReference type="InterPro" id="IPR036249">
    <property type="entry name" value="Thioredoxin-like_sf"/>
</dbReference>
<evidence type="ECO:0000259" key="1">
    <source>
        <dbReference type="PROSITE" id="PS50404"/>
    </source>
</evidence>
<keyword evidence="2" id="KW-0808">Transferase</keyword>
<dbReference type="SFLD" id="SFLDG01150">
    <property type="entry name" value="Main.1:_Beta-like"/>
    <property type="match status" value="1"/>
</dbReference>
<accession>A0A7S9LP11</accession>
<dbReference type="Pfam" id="PF13417">
    <property type="entry name" value="GST_N_3"/>
    <property type="match status" value="1"/>
</dbReference>
<dbReference type="InterPro" id="IPR036282">
    <property type="entry name" value="Glutathione-S-Trfase_C_sf"/>
</dbReference>
<dbReference type="SUPFAM" id="SSF47616">
    <property type="entry name" value="GST C-terminal domain-like"/>
    <property type="match status" value="1"/>
</dbReference>
<dbReference type="PANTHER" id="PTHR44051:SF21">
    <property type="entry name" value="GLUTATHIONE S-TRANSFERASE FAMILY PROTEIN"/>
    <property type="match status" value="1"/>
</dbReference>
<dbReference type="PROSITE" id="PS50404">
    <property type="entry name" value="GST_NTER"/>
    <property type="match status" value="1"/>
</dbReference>
<dbReference type="Proteomes" id="UP000594800">
    <property type="component" value="Chromosome"/>
</dbReference>
<keyword evidence="3" id="KW-1185">Reference proteome</keyword>
<gene>
    <name evidence="2" type="ORF">I0K15_12545</name>
</gene>
<dbReference type="InterPro" id="IPR004045">
    <property type="entry name" value="Glutathione_S-Trfase_N"/>
</dbReference>
<dbReference type="AlphaFoldDB" id="A0A7S9LP11"/>
<dbReference type="Gene3D" id="1.20.1050.10">
    <property type="match status" value="1"/>
</dbReference>
<evidence type="ECO:0000313" key="2">
    <source>
        <dbReference type="EMBL" id="QPH52639.1"/>
    </source>
</evidence>
<feature type="domain" description="GST N-terminal" evidence="1">
    <location>
        <begin position="1"/>
        <end position="82"/>
    </location>
</feature>
<organism evidence="2 3">
    <name type="scientific">Pontivivens ytuae</name>
    <dbReference type="NCBI Taxonomy" id="2789856"/>
    <lineage>
        <taxon>Bacteria</taxon>
        <taxon>Pseudomonadati</taxon>
        <taxon>Pseudomonadota</taxon>
        <taxon>Alphaproteobacteria</taxon>
        <taxon>Rhodobacterales</taxon>
        <taxon>Paracoccaceae</taxon>
        <taxon>Pontivivens</taxon>
    </lineage>
</organism>
<evidence type="ECO:0000313" key="3">
    <source>
        <dbReference type="Proteomes" id="UP000594800"/>
    </source>
</evidence>
<sequence>MLELFHAPQSRSSRILWLLEELGADAVKVRYVNITRRDGSGGRDPANPHPDGKVPALLHDGALVLETTAIIQHLCDLHPEAGLLPPVGTPQRGAALGWLAYYGAVLEPVLIAQFMGLGDDPMIARTYRDLGAVHARIEAALADAPYLSGETFGAADLLYASLGTWMRDALPQSDTVQDWLDRCLARPACVAGAARDAEPVA</sequence>
<dbReference type="CDD" id="cd03046">
    <property type="entry name" value="GST_N_GTT1_like"/>
    <property type="match status" value="1"/>
</dbReference>
<dbReference type="SUPFAM" id="SSF52833">
    <property type="entry name" value="Thioredoxin-like"/>
    <property type="match status" value="1"/>
</dbReference>
<dbReference type="GO" id="GO:0016740">
    <property type="term" value="F:transferase activity"/>
    <property type="evidence" value="ECO:0007669"/>
    <property type="project" value="UniProtKB-KW"/>
</dbReference>
<dbReference type="EMBL" id="CP064942">
    <property type="protein sequence ID" value="QPH52639.1"/>
    <property type="molecule type" value="Genomic_DNA"/>
</dbReference>
<dbReference type="SFLD" id="SFLDG00358">
    <property type="entry name" value="Main_(cytGST)"/>
    <property type="match status" value="1"/>
</dbReference>
<dbReference type="InterPro" id="IPR040079">
    <property type="entry name" value="Glutathione_S-Trfase"/>
</dbReference>
<dbReference type="PANTHER" id="PTHR44051">
    <property type="entry name" value="GLUTATHIONE S-TRANSFERASE-RELATED"/>
    <property type="match status" value="1"/>
</dbReference>
<reference evidence="2 3" key="1">
    <citation type="submission" date="2020-11" db="EMBL/GenBank/DDBJ databases">
        <title>Description of Pontivivens ytuae sp. nov. isolated from deep sea sediment of Mariana Trench.</title>
        <authorList>
            <person name="Wang Z."/>
            <person name="Sun Q.-L."/>
            <person name="Xu X.-D."/>
            <person name="Tang Y.-Z."/>
            <person name="Zhang J."/>
        </authorList>
    </citation>
    <scope>NUCLEOTIDE SEQUENCE [LARGE SCALE GENOMIC DNA]</scope>
    <source>
        <strain evidence="2 3">MT2928</strain>
    </source>
</reference>
<protein>
    <submittedName>
        <fullName evidence="2">Glutathione S-transferase family protein</fullName>
    </submittedName>
</protein>
<dbReference type="Gene3D" id="3.40.30.10">
    <property type="entry name" value="Glutaredoxin"/>
    <property type="match status" value="1"/>
</dbReference>
<proteinExistence type="predicted"/>
<dbReference type="CDD" id="cd03207">
    <property type="entry name" value="GST_C_8"/>
    <property type="match status" value="1"/>
</dbReference>
<name>A0A7S9LP11_9RHOB</name>
<dbReference type="RefSeq" id="WP_196101850.1">
    <property type="nucleotide sequence ID" value="NZ_CP064942.1"/>
</dbReference>